<dbReference type="AlphaFoldDB" id="A0A2P5SYU4"/>
<dbReference type="SMART" id="SM00982">
    <property type="entry name" value="TRCF"/>
    <property type="match status" value="1"/>
</dbReference>
<dbReference type="GO" id="GO:0005737">
    <property type="term" value="C:cytoplasm"/>
    <property type="evidence" value="ECO:0007669"/>
    <property type="project" value="UniProtKB-SubCell"/>
</dbReference>
<feature type="domain" description="Helicase ATP-binding" evidence="15">
    <location>
        <begin position="615"/>
        <end position="776"/>
    </location>
</feature>
<dbReference type="Pfam" id="PF03461">
    <property type="entry name" value="TRCF"/>
    <property type="match status" value="1"/>
</dbReference>
<dbReference type="SMART" id="SM00487">
    <property type="entry name" value="DEXDc"/>
    <property type="match status" value="1"/>
</dbReference>
<organism evidence="17 18">
    <name type="scientific">Candidatus Pantoea edessiphila</name>
    <dbReference type="NCBI Taxonomy" id="2044610"/>
    <lineage>
        <taxon>Bacteria</taxon>
        <taxon>Pseudomonadati</taxon>
        <taxon>Pseudomonadota</taxon>
        <taxon>Gammaproteobacteria</taxon>
        <taxon>Enterobacterales</taxon>
        <taxon>Erwiniaceae</taxon>
        <taxon>Pantoea</taxon>
    </lineage>
</organism>
<dbReference type="Pfam" id="PF00271">
    <property type="entry name" value="Helicase_C"/>
    <property type="match status" value="1"/>
</dbReference>
<evidence type="ECO:0000256" key="13">
    <source>
        <dbReference type="ARBA" id="ARBA00070128"/>
    </source>
</evidence>
<dbReference type="GO" id="GO:0000716">
    <property type="term" value="P:transcription-coupled nucleotide-excision repair, DNA damage recognition"/>
    <property type="evidence" value="ECO:0007669"/>
    <property type="project" value="UniProtKB-UniRule"/>
</dbReference>
<dbReference type="Gene3D" id="3.40.50.300">
    <property type="entry name" value="P-loop containing nucleotide triphosphate hydrolases"/>
    <property type="match status" value="2"/>
</dbReference>
<protein>
    <recommendedName>
        <fullName evidence="13 14">Transcription-repair-coupling factor</fullName>
        <shortName evidence="14">TRCF</shortName>
        <ecNumber evidence="14">3.6.4.-</ecNumber>
    </recommendedName>
</protein>
<keyword evidence="9 14" id="KW-0234">DNA repair</keyword>
<evidence type="ECO:0000313" key="18">
    <source>
        <dbReference type="Proteomes" id="UP000296034"/>
    </source>
</evidence>
<dbReference type="Gene3D" id="3.40.50.11180">
    <property type="match status" value="1"/>
</dbReference>
<dbReference type="InterPro" id="IPR004576">
    <property type="entry name" value="Mfd"/>
</dbReference>
<dbReference type="InterPro" id="IPR005118">
    <property type="entry name" value="TRCF_C"/>
</dbReference>
<comment type="similarity">
    <text evidence="12 14">In the C-terminal section; belongs to the helicase family. RecG subfamily.</text>
</comment>
<evidence type="ECO:0000313" key="17">
    <source>
        <dbReference type="EMBL" id="PPI87509.1"/>
    </source>
</evidence>
<evidence type="ECO:0000259" key="15">
    <source>
        <dbReference type="PROSITE" id="PS51192"/>
    </source>
</evidence>
<keyword evidence="6" id="KW-0347">Helicase</keyword>
<dbReference type="RefSeq" id="WP_136131504.1">
    <property type="nucleotide sequence ID" value="NZ_PDKS01000001.1"/>
</dbReference>
<evidence type="ECO:0000256" key="14">
    <source>
        <dbReference type="HAMAP-Rule" id="MF_00969"/>
    </source>
</evidence>
<name>A0A2P5SYU4_9GAMM</name>
<dbReference type="FunFam" id="3.40.50.300:FF:000300">
    <property type="entry name" value="Transcription-repair-coupling factor"/>
    <property type="match status" value="1"/>
</dbReference>
<dbReference type="PROSITE" id="PS51194">
    <property type="entry name" value="HELICASE_CTER"/>
    <property type="match status" value="1"/>
</dbReference>
<dbReference type="SMART" id="SM01058">
    <property type="entry name" value="CarD_TRCF"/>
    <property type="match status" value="1"/>
</dbReference>
<dbReference type="CDD" id="cd17991">
    <property type="entry name" value="DEXHc_TRCF"/>
    <property type="match status" value="1"/>
</dbReference>
<comment type="function">
    <text evidence="10 14">Couples transcription and DNA repair by recognizing RNA polymerase (RNAP) stalled at DNA lesions. Mediates ATP-dependent release of RNAP and its truncated transcript from the DNA, and recruitment of nucleotide excision repair machinery to the damaged site.</text>
</comment>
<accession>A0A2P5SYU4</accession>
<dbReference type="InterPro" id="IPR041471">
    <property type="entry name" value="UvrB_inter"/>
</dbReference>
<gene>
    <name evidence="14" type="primary">mfd</name>
    <name evidence="17" type="ORF">CRV11_01070</name>
</gene>
<evidence type="ECO:0000256" key="5">
    <source>
        <dbReference type="ARBA" id="ARBA00022801"/>
    </source>
</evidence>
<dbReference type="Pfam" id="PF21132">
    <property type="entry name" value="MFD_D3"/>
    <property type="match status" value="1"/>
</dbReference>
<keyword evidence="4 14" id="KW-0227">DNA damage</keyword>
<comment type="similarity">
    <text evidence="11 14">In the N-terminal section; belongs to the UvrB family.</text>
</comment>
<dbReference type="EC" id="3.6.4.-" evidence="14"/>
<dbReference type="EMBL" id="PDKS01000001">
    <property type="protein sequence ID" value="PPI87509.1"/>
    <property type="molecule type" value="Genomic_DNA"/>
</dbReference>
<dbReference type="Proteomes" id="UP000296034">
    <property type="component" value="Unassembled WGS sequence"/>
</dbReference>
<feature type="domain" description="Helicase C-terminal" evidence="16">
    <location>
        <begin position="797"/>
        <end position="951"/>
    </location>
</feature>
<evidence type="ECO:0000256" key="8">
    <source>
        <dbReference type="ARBA" id="ARBA00023125"/>
    </source>
</evidence>
<dbReference type="InterPro" id="IPR036101">
    <property type="entry name" value="CarD-like/TRCF_RID_sf"/>
</dbReference>
<dbReference type="InterPro" id="IPR048635">
    <property type="entry name" value="MFD_D3"/>
</dbReference>
<proteinExistence type="inferred from homology"/>
<dbReference type="InterPro" id="IPR047112">
    <property type="entry name" value="RecG/Mfd"/>
</dbReference>
<dbReference type="SMART" id="SM00490">
    <property type="entry name" value="HELICc"/>
    <property type="match status" value="1"/>
</dbReference>
<keyword evidence="7 14" id="KW-0067">ATP-binding</keyword>
<dbReference type="Pfam" id="PF00270">
    <property type="entry name" value="DEAD"/>
    <property type="match status" value="1"/>
</dbReference>
<evidence type="ECO:0000256" key="9">
    <source>
        <dbReference type="ARBA" id="ARBA00023204"/>
    </source>
</evidence>
<evidence type="ECO:0000256" key="11">
    <source>
        <dbReference type="ARBA" id="ARBA00061104"/>
    </source>
</evidence>
<keyword evidence="3 14" id="KW-0547">Nucleotide-binding</keyword>
<dbReference type="GO" id="GO:0003684">
    <property type="term" value="F:damaged DNA binding"/>
    <property type="evidence" value="ECO:0007669"/>
    <property type="project" value="InterPro"/>
</dbReference>
<dbReference type="GO" id="GO:0006355">
    <property type="term" value="P:regulation of DNA-templated transcription"/>
    <property type="evidence" value="ECO:0007669"/>
    <property type="project" value="UniProtKB-UniRule"/>
</dbReference>
<dbReference type="FunFam" id="3.40.50.300:FF:000546">
    <property type="entry name" value="Transcription-repair-coupling factor"/>
    <property type="match status" value="1"/>
</dbReference>
<dbReference type="Pfam" id="PF17757">
    <property type="entry name" value="UvrB_inter"/>
    <property type="match status" value="1"/>
</dbReference>
<comment type="caution">
    <text evidence="17">The sequence shown here is derived from an EMBL/GenBank/DDBJ whole genome shotgun (WGS) entry which is preliminary data.</text>
</comment>
<evidence type="ECO:0000256" key="2">
    <source>
        <dbReference type="ARBA" id="ARBA00022490"/>
    </source>
</evidence>
<evidence type="ECO:0000256" key="6">
    <source>
        <dbReference type="ARBA" id="ARBA00022806"/>
    </source>
</evidence>
<dbReference type="PANTHER" id="PTHR47964">
    <property type="entry name" value="ATP-DEPENDENT DNA HELICASE HOMOLOG RECG, CHLOROPLASTIC"/>
    <property type="match status" value="1"/>
</dbReference>
<dbReference type="Gene3D" id="2.40.10.170">
    <property type="match status" value="1"/>
</dbReference>
<dbReference type="Pfam" id="PF02559">
    <property type="entry name" value="CarD_TRCF_RID"/>
    <property type="match status" value="1"/>
</dbReference>
<dbReference type="Gene3D" id="3.30.2060.10">
    <property type="entry name" value="Penicillin-binding protein 1b domain"/>
    <property type="match status" value="1"/>
</dbReference>
<evidence type="ECO:0000256" key="1">
    <source>
        <dbReference type="ARBA" id="ARBA00004496"/>
    </source>
</evidence>
<dbReference type="InterPro" id="IPR001650">
    <property type="entry name" value="Helicase_C-like"/>
</dbReference>
<dbReference type="GO" id="GO:0003678">
    <property type="term" value="F:DNA helicase activity"/>
    <property type="evidence" value="ECO:0007669"/>
    <property type="project" value="TreeGrafter"/>
</dbReference>
<evidence type="ECO:0000256" key="7">
    <source>
        <dbReference type="ARBA" id="ARBA00022840"/>
    </source>
</evidence>
<dbReference type="GO" id="GO:0005524">
    <property type="term" value="F:ATP binding"/>
    <property type="evidence" value="ECO:0007669"/>
    <property type="project" value="UniProtKB-UniRule"/>
</dbReference>
<evidence type="ECO:0000256" key="3">
    <source>
        <dbReference type="ARBA" id="ARBA00022741"/>
    </source>
</evidence>
<dbReference type="Gene3D" id="3.90.1150.50">
    <property type="entry name" value="Transcription-repair-coupling factor, D7 domain"/>
    <property type="match status" value="1"/>
</dbReference>
<evidence type="ECO:0000259" key="16">
    <source>
        <dbReference type="PROSITE" id="PS51194"/>
    </source>
</evidence>
<dbReference type="InterPro" id="IPR037235">
    <property type="entry name" value="TRCF-like_C_D7"/>
</dbReference>
<dbReference type="SUPFAM" id="SSF141259">
    <property type="entry name" value="CarD-like"/>
    <property type="match status" value="1"/>
</dbReference>
<reference evidence="17 18" key="1">
    <citation type="journal article" date="2018" name="Genome Biol. Evol.">
        <title>Cladogenesis and Genomic Streamlining in Extracellular Endosymbionts of Tropical Stink Bugs.</title>
        <authorList>
            <person name="Otero-Bravo A."/>
            <person name="Goffredi S."/>
            <person name="Sabree Z.L."/>
        </authorList>
    </citation>
    <scope>NUCLEOTIDE SEQUENCE [LARGE SCALE GENOMIC DNA]</scope>
    <source>
        <strain evidence="17 18">SoET</strain>
    </source>
</reference>
<keyword evidence="8 14" id="KW-0238">DNA-binding</keyword>
<keyword evidence="2 14" id="KW-0963">Cytoplasm</keyword>
<dbReference type="SUPFAM" id="SSF52540">
    <property type="entry name" value="P-loop containing nucleoside triphosphate hydrolases"/>
    <property type="match status" value="4"/>
</dbReference>
<dbReference type="GO" id="GO:0016787">
    <property type="term" value="F:hydrolase activity"/>
    <property type="evidence" value="ECO:0007669"/>
    <property type="project" value="UniProtKB-KW"/>
</dbReference>
<dbReference type="Gene3D" id="3.40.50.11140">
    <property type="match status" value="1"/>
</dbReference>
<dbReference type="InterPro" id="IPR027417">
    <property type="entry name" value="P-loop_NTPase"/>
</dbReference>
<dbReference type="SUPFAM" id="SSF143517">
    <property type="entry name" value="TRCF domain-like"/>
    <property type="match status" value="1"/>
</dbReference>
<dbReference type="HAMAP" id="MF_00969">
    <property type="entry name" value="TRCF"/>
    <property type="match status" value="1"/>
</dbReference>
<dbReference type="NCBIfam" id="TIGR00580">
    <property type="entry name" value="mfd"/>
    <property type="match status" value="1"/>
</dbReference>
<dbReference type="InterPro" id="IPR011545">
    <property type="entry name" value="DEAD/DEAH_box_helicase_dom"/>
</dbReference>
<dbReference type="OrthoDB" id="9804325at2"/>
<dbReference type="InterPro" id="IPR014001">
    <property type="entry name" value="Helicase_ATP-bd"/>
</dbReference>
<evidence type="ECO:0000256" key="4">
    <source>
        <dbReference type="ARBA" id="ARBA00022763"/>
    </source>
</evidence>
<dbReference type="PANTHER" id="PTHR47964:SF1">
    <property type="entry name" value="ATP-DEPENDENT DNA HELICASE HOMOLOG RECG, CHLOROPLASTIC"/>
    <property type="match status" value="1"/>
</dbReference>
<sequence>MYIKKNFFKTKKAGDIYNFGELVGASHAIEYANILEKHVGFILIITSNTQNAIQLFNEINEFTKGPVYYFPDWGIAPYTKASPNQKTISDRISILYRLLNINHGILILSVKTLMQRICPQIYICSNTLLVNQGQKLSVNCFQDKIEKIGYRCVHQILEQGEYNIKKNVFFDLFPVGYNQIYRINLFEDVVNNLIEINLEAQKVINKTTNINLLPTREFPTDKASAKLFCRRWKNFFNNANEKNYIYQNMNVGIIPAGIENWYPFFFNKPLSTIFSYLPLNTTIINHSDIEGVTIDFWSTINRCYKNINSNNSRLLRPECLWITPDDVINQLNNWPQIKVTDKQVMKHSNNVNLGYISLPILHSQEDKKFSLKKLEQFINQFSGNIIFCVKNKTQQKKFQKFLERFHVNPTLINNFNESNDKKLNLMIININNGFIDTKNNRALICDNDIIQDNINDYYQNTTRWNNFNKLIFNIDEISYGQPVVHLEHGIGRYMGLITIETNGINSEYLILSYADDTKLYVPVSSLHLISYYISHSNDKVPIHKLGSDVWLRSRQKSVDKIRDVAAELLDVYCQRKLKIGYSFKYNKNRYKSFCSHFQYNITLDQQKAINEILNDMSQPIAMDRLVCGDVGFGKTEVAMHAAFIAIENNKQVAILVPTNLLAQQHYENFKNRFRNWSVNIDLLSNFRNIKEQKCVLKKTQEGKVNIVIGTHKLLNKNIKWKDLGLLIIDEEHRFGVHQKEIIRANTHNIDILTLTATPIPRTLHMAMTGIRDVSIINTPPEHRLPIKTFISEFSCSIIREVILREVLRGGQVYYLHNKVSDIEQTANYIRKLVPEACITVAHGQMNERDLERVMNNFYHQQFNVLVCTTIIETGIDIPNVNTIIIERADNFGLAELHQLRGRVGRSHYQAYAWLLTPNQNVINSEAVKRFEVISSFKELGAGFTLAINDLEIRGAGELLGEKQSGQIESLGFSLYMELLENAVKDLKNVEQSHSLEDLLHNNIEIELQIPSLIPNDFIENVNLRLSLYKKIASAKEECYLQKLKREMINNFGSLPNQTNNLFDIALLRLQAHKLGVCKIKISDKGGYFDFSQKNNIDSLKLVNLIQKEPNKWKLAEHKLLRLYCNDTIQEHNLRIKWVKIFLNSLTKNTI</sequence>
<dbReference type="PROSITE" id="PS51192">
    <property type="entry name" value="HELICASE_ATP_BIND_1"/>
    <property type="match status" value="1"/>
</dbReference>
<keyword evidence="5 14" id="KW-0378">Hydrolase</keyword>
<comment type="subcellular location">
    <subcellularLocation>
        <location evidence="1 14">Cytoplasm</location>
    </subcellularLocation>
</comment>
<dbReference type="InterPro" id="IPR003711">
    <property type="entry name" value="CarD-like/TRCF_RID"/>
</dbReference>
<evidence type="ECO:0000256" key="10">
    <source>
        <dbReference type="ARBA" id="ARBA00055182"/>
    </source>
</evidence>
<evidence type="ECO:0000256" key="12">
    <source>
        <dbReference type="ARBA" id="ARBA00061399"/>
    </source>
</evidence>
<dbReference type="NCBIfam" id="NF007966">
    <property type="entry name" value="PRK10689.1"/>
    <property type="match status" value="1"/>
</dbReference>